<comment type="caution">
    <text evidence="2">The sequence shown here is derived from an EMBL/GenBank/DDBJ whole genome shotgun (WGS) entry which is preliminary data.</text>
</comment>
<protein>
    <submittedName>
        <fullName evidence="2">Uncharacterized protein</fullName>
    </submittedName>
</protein>
<name>A0A834P0W4_VESPE</name>
<feature type="region of interest" description="Disordered" evidence="1">
    <location>
        <begin position="1"/>
        <end position="39"/>
    </location>
</feature>
<feature type="compositionally biased region" description="Basic and acidic residues" evidence="1">
    <location>
        <begin position="1"/>
        <end position="13"/>
    </location>
</feature>
<evidence type="ECO:0000313" key="3">
    <source>
        <dbReference type="Proteomes" id="UP000600918"/>
    </source>
</evidence>
<dbReference type="EMBL" id="JACSDY010000007">
    <property type="protein sequence ID" value="KAF7423638.1"/>
    <property type="molecule type" value="Genomic_DNA"/>
</dbReference>
<dbReference type="AlphaFoldDB" id="A0A834P0W4"/>
<evidence type="ECO:0000256" key="1">
    <source>
        <dbReference type="SAM" id="MobiDB-lite"/>
    </source>
</evidence>
<gene>
    <name evidence="2" type="ORF">H0235_008921</name>
</gene>
<keyword evidence="3" id="KW-1185">Reference proteome</keyword>
<feature type="compositionally biased region" description="Basic and acidic residues" evidence="1">
    <location>
        <begin position="29"/>
        <end position="39"/>
    </location>
</feature>
<accession>A0A834P0W4</accession>
<organism evidence="2 3">
    <name type="scientific">Vespula pensylvanica</name>
    <name type="common">Western yellow jacket</name>
    <name type="synonym">Wasp</name>
    <dbReference type="NCBI Taxonomy" id="30213"/>
    <lineage>
        <taxon>Eukaryota</taxon>
        <taxon>Metazoa</taxon>
        <taxon>Ecdysozoa</taxon>
        <taxon>Arthropoda</taxon>
        <taxon>Hexapoda</taxon>
        <taxon>Insecta</taxon>
        <taxon>Pterygota</taxon>
        <taxon>Neoptera</taxon>
        <taxon>Endopterygota</taxon>
        <taxon>Hymenoptera</taxon>
        <taxon>Apocrita</taxon>
        <taxon>Aculeata</taxon>
        <taxon>Vespoidea</taxon>
        <taxon>Vespidae</taxon>
        <taxon>Vespinae</taxon>
        <taxon>Vespula</taxon>
    </lineage>
</organism>
<sequence>MIEPHERRRRNDIYVDANPDSTKNVNEVGSKENWREREMKGDRVRVGRAERGASCGRWTESREVTYSPAVELPTNEEKAKRR</sequence>
<reference evidence="2" key="1">
    <citation type="journal article" date="2020" name="G3 (Bethesda)">
        <title>High-Quality Assemblies for Three Invasive Social Wasps from the &lt;i&gt;Vespula&lt;/i&gt; Genus.</title>
        <authorList>
            <person name="Harrop T.W.R."/>
            <person name="Guhlin J."/>
            <person name="McLaughlin G.M."/>
            <person name="Permina E."/>
            <person name="Stockwell P."/>
            <person name="Gilligan J."/>
            <person name="Le Lec M.F."/>
            <person name="Gruber M.A.M."/>
            <person name="Quinn O."/>
            <person name="Lovegrove M."/>
            <person name="Duncan E.J."/>
            <person name="Remnant E.J."/>
            <person name="Van Eeckhoven J."/>
            <person name="Graham B."/>
            <person name="Knapp R.A."/>
            <person name="Langford K.W."/>
            <person name="Kronenberg Z."/>
            <person name="Press M.O."/>
            <person name="Eacker S.M."/>
            <person name="Wilson-Rankin E.E."/>
            <person name="Purcell J."/>
            <person name="Lester P.J."/>
            <person name="Dearden P.K."/>
        </authorList>
    </citation>
    <scope>NUCLEOTIDE SEQUENCE</scope>
    <source>
        <strain evidence="2">Volc-1</strain>
    </source>
</reference>
<proteinExistence type="predicted"/>
<evidence type="ECO:0000313" key="2">
    <source>
        <dbReference type="EMBL" id="KAF7423638.1"/>
    </source>
</evidence>
<dbReference type="Proteomes" id="UP000600918">
    <property type="component" value="Unassembled WGS sequence"/>
</dbReference>